<dbReference type="AlphaFoldDB" id="A0A0L0SNK9"/>
<evidence type="ECO:0000313" key="8">
    <source>
        <dbReference type="EMBL" id="KNE64098.1"/>
    </source>
</evidence>
<dbReference type="VEuPathDB" id="FungiDB:AMAG_09160"/>
<reference evidence="9" key="2">
    <citation type="submission" date="2009-11" db="EMBL/GenBank/DDBJ databases">
        <title>The Genome Sequence of Allomyces macrogynus strain ATCC 38327.</title>
        <authorList>
            <consortium name="The Broad Institute Genome Sequencing Platform"/>
            <person name="Russ C."/>
            <person name="Cuomo C."/>
            <person name="Shea T."/>
            <person name="Young S.K."/>
            <person name="Zeng Q."/>
            <person name="Koehrsen M."/>
            <person name="Haas B."/>
            <person name="Borodovsky M."/>
            <person name="Guigo R."/>
            <person name="Alvarado L."/>
            <person name="Berlin A."/>
            <person name="Borenstein D."/>
            <person name="Chen Z."/>
            <person name="Engels R."/>
            <person name="Freedman E."/>
            <person name="Gellesch M."/>
            <person name="Goldberg J."/>
            <person name="Griggs A."/>
            <person name="Gujja S."/>
            <person name="Heiman D."/>
            <person name="Hepburn T."/>
            <person name="Howarth C."/>
            <person name="Jen D."/>
            <person name="Larson L."/>
            <person name="Lewis B."/>
            <person name="Mehta T."/>
            <person name="Park D."/>
            <person name="Pearson M."/>
            <person name="Roberts A."/>
            <person name="Saif S."/>
            <person name="Shenoy N."/>
            <person name="Sisk P."/>
            <person name="Stolte C."/>
            <person name="Sykes S."/>
            <person name="Walk T."/>
            <person name="White J."/>
            <person name="Yandava C."/>
            <person name="Burger G."/>
            <person name="Gray M.W."/>
            <person name="Holland P.W.H."/>
            <person name="King N."/>
            <person name="Lang F.B.F."/>
            <person name="Roger A.J."/>
            <person name="Ruiz-Trillo I."/>
            <person name="Lander E."/>
            <person name="Nusbaum C."/>
        </authorList>
    </citation>
    <scope>NUCLEOTIDE SEQUENCE [LARGE SCALE GENOMIC DNA]</scope>
    <source>
        <strain evidence="9">ATCC 38327</strain>
    </source>
</reference>
<name>A0A0L0SNK9_ALLM3</name>
<evidence type="ECO:0000256" key="6">
    <source>
        <dbReference type="ARBA" id="ARBA00034777"/>
    </source>
</evidence>
<dbReference type="GO" id="GO:0097546">
    <property type="term" value="C:ciliary base"/>
    <property type="evidence" value="ECO:0007669"/>
    <property type="project" value="TreeGrafter"/>
</dbReference>
<keyword evidence="9" id="KW-1185">Reference proteome</keyword>
<dbReference type="InterPro" id="IPR029214">
    <property type="entry name" value="CFAP144"/>
</dbReference>
<evidence type="ECO:0000256" key="7">
    <source>
        <dbReference type="SAM" id="MobiDB-lite"/>
    </source>
</evidence>
<accession>A0A0L0SNK9</accession>
<evidence type="ECO:0000313" key="9">
    <source>
        <dbReference type="Proteomes" id="UP000054350"/>
    </source>
</evidence>
<keyword evidence="4" id="KW-0206">Cytoskeleton</keyword>
<dbReference type="PANTHER" id="PTHR33865:SF3">
    <property type="entry name" value="PROTEIN FAM183B"/>
    <property type="match status" value="1"/>
</dbReference>
<comment type="subcellular location">
    <subcellularLocation>
        <location evidence="1">Cell projection</location>
        <location evidence="1">Cilium</location>
    </subcellularLocation>
    <subcellularLocation>
        <location evidence="2">Cytoplasm</location>
        <location evidence="2">Cytoskeleton</location>
    </subcellularLocation>
</comment>
<dbReference type="PANTHER" id="PTHR33865">
    <property type="entry name" value="PROTEIN FAM183B"/>
    <property type="match status" value="1"/>
</dbReference>
<protein>
    <submittedName>
        <fullName evidence="8">Uncharacterized protein</fullName>
    </submittedName>
</protein>
<dbReference type="Pfam" id="PF14886">
    <property type="entry name" value="FAM183"/>
    <property type="match status" value="1"/>
</dbReference>
<dbReference type="OrthoDB" id="446290at2759"/>
<reference evidence="8 9" key="1">
    <citation type="submission" date="2009-11" db="EMBL/GenBank/DDBJ databases">
        <title>Annotation of Allomyces macrogynus ATCC 38327.</title>
        <authorList>
            <consortium name="The Broad Institute Genome Sequencing Platform"/>
            <person name="Russ C."/>
            <person name="Cuomo C."/>
            <person name="Burger G."/>
            <person name="Gray M.W."/>
            <person name="Holland P.W.H."/>
            <person name="King N."/>
            <person name="Lang F.B.F."/>
            <person name="Roger A.J."/>
            <person name="Ruiz-Trillo I."/>
            <person name="Young S.K."/>
            <person name="Zeng Q."/>
            <person name="Gargeya S."/>
            <person name="Fitzgerald M."/>
            <person name="Haas B."/>
            <person name="Abouelleil A."/>
            <person name="Alvarado L."/>
            <person name="Arachchi H.M."/>
            <person name="Berlin A."/>
            <person name="Chapman S.B."/>
            <person name="Gearin G."/>
            <person name="Goldberg J."/>
            <person name="Griggs A."/>
            <person name="Gujja S."/>
            <person name="Hansen M."/>
            <person name="Heiman D."/>
            <person name="Howarth C."/>
            <person name="Larimer J."/>
            <person name="Lui A."/>
            <person name="MacDonald P.J.P."/>
            <person name="McCowen C."/>
            <person name="Montmayeur A."/>
            <person name="Murphy C."/>
            <person name="Neiman D."/>
            <person name="Pearson M."/>
            <person name="Priest M."/>
            <person name="Roberts A."/>
            <person name="Saif S."/>
            <person name="Shea T."/>
            <person name="Sisk P."/>
            <person name="Stolte C."/>
            <person name="Sykes S."/>
            <person name="Wortman J."/>
            <person name="Nusbaum C."/>
            <person name="Birren B."/>
        </authorList>
    </citation>
    <scope>NUCLEOTIDE SEQUENCE [LARGE SCALE GENOMIC DNA]</scope>
    <source>
        <strain evidence="8 9">ATCC 38327</strain>
    </source>
</reference>
<evidence type="ECO:0000256" key="3">
    <source>
        <dbReference type="ARBA" id="ARBA00022490"/>
    </source>
</evidence>
<gene>
    <name evidence="8" type="ORF">AMAG_09160</name>
</gene>
<proteinExistence type="inferred from homology"/>
<dbReference type="EMBL" id="GG745343">
    <property type="protein sequence ID" value="KNE64098.1"/>
    <property type="molecule type" value="Genomic_DNA"/>
</dbReference>
<sequence length="135" mass="15836">MADDKKQGDAAGGTAEKLNTIQKNRILVETIRKEMRRHTLYDHYMLSPNLKKNLVLTAKPNTTTVQPKEEDCDPEYKEFSEKLSKTPREKYAVPQTSAQEYFWETRQLMPENLNNPLFHHPRRSSEVTRFPRSTK</sequence>
<dbReference type="Proteomes" id="UP000054350">
    <property type="component" value="Unassembled WGS sequence"/>
</dbReference>
<evidence type="ECO:0000256" key="2">
    <source>
        <dbReference type="ARBA" id="ARBA00004245"/>
    </source>
</evidence>
<evidence type="ECO:0000256" key="1">
    <source>
        <dbReference type="ARBA" id="ARBA00004138"/>
    </source>
</evidence>
<dbReference type="OMA" id="EYFWETR"/>
<evidence type="ECO:0000256" key="5">
    <source>
        <dbReference type="ARBA" id="ARBA00023273"/>
    </source>
</evidence>
<evidence type="ECO:0000256" key="4">
    <source>
        <dbReference type="ARBA" id="ARBA00023212"/>
    </source>
</evidence>
<dbReference type="GO" id="GO:0005856">
    <property type="term" value="C:cytoskeleton"/>
    <property type="evidence" value="ECO:0007669"/>
    <property type="project" value="UniProtKB-SubCell"/>
</dbReference>
<keyword evidence="3" id="KW-0963">Cytoplasm</keyword>
<organism evidence="8 9">
    <name type="scientific">Allomyces macrogynus (strain ATCC 38327)</name>
    <name type="common">Allomyces javanicus var. macrogynus</name>
    <dbReference type="NCBI Taxonomy" id="578462"/>
    <lineage>
        <taxon>Eukaryota</taxon>
        <taxon>Fungi</taxon>
        <taxon>Fungi incertae sedis</taxon>
        <taxon>Blastocladiomycota</taxon>
        <taxon>Blastocladiomycetes</taxon>
        <taxon>Blastocladiales</taxon>
        <taxon>Blastocladiaceae</taxon>
        <taxon>Allomyces</taxon>
    </lineage>
</organism>
<comment type="similarity">
    <text evidence="6">Belongs to the CFAP144 family.</text>
</comment>
<feature type="region of interest" description="Disordered" evidence="7">
    <location>
        <begin position="113"/>
        <end position="135"/>
    </location>
</feature>
<keyword evidence="5" id="KW-0966">Cell projection</keyword>
<dbReference type="STRING" id="578462.A0A0L0SNK9"/>